<keyword evidence="5" id="KW-1185">Reference proteome</keyword>
<proteinExistence type="predicted"/>
<dbReference type="AlphaFoldDB" id="A2FAY2"/>
<dbReference type="RefSeq" id="XP_001310889.1">
    <property type="nucleotide sequence ID" value="XM_001310888.1"/>
</dbReference>
<dbReference type="Proteomes" id="UP000001542">
    <property type="component" value="Unassembled WGS sequence"/>
</dbReference>
<dbReference type="Gene3D" id="3.30.710.10">
    <property type="entry name" value="Potassium Channel Kv1.1, Chain A"/>
    <property type="match status" value="1"/>
</dbReference>
<dbReference type="PANTHER" id="PTHR24188:SF29">
    <property type="entry name" value="GH09064P"/>
    <property type="match status" value="1"/>
</dbReference>
<dbReference type="SUPFAM" id="SSF48403">
    <property type="entry name" value="Ankyrin repeat"/>
    <property type="match status" value="1"/>
</dbReference>
<dbReference type="PRINTS" id="PR01415">
    <property type="entry name" value="ANKYRIN"/>
</dbReference>
<dbReference type="InterPro" id="IPR002110">
    <property type="entry name" value="Ankyrin_rpt"/>
</dbReference>
<evidence type="ECO:0000313" key="4">
    <source>
        <dbReference type="EMBL" id="EAX97959.1"/>
    </source>
</evidence>
<dbReference type="PANTHER" id="PTHR24188">
    <property type="entry name" value="ANKYRIN REPEAT PROTEIN"/>
    <property type="match status" value="1"/>
</dbReference>
<feature type="repeat" description="ANK" evidence="3">
    <location>
        <begin position="306"/>
        <end position="338"/>
    </location>
</feature>
<sequence length="523" mass="59160">MVRIQLDNSILQRINTYQIHDTVILTVNKKEIELHKSMAIALSQKFCAEYQLNNEISKIQINTDIASQDTYRVLESILQYNIQEIECNETVLTDLAHVGIQLQIKELTDLYKNNIAERLKLDENTCVKMLEFYVGIDDKKKIQECIDFISSHFYKIDESQLSAIAKNFGFDIFEKILGNEKLGILDEDSLARFIFSLVKESESFNPLIEYINFEFCSDEIIDLIDELDDGNNCFNYNKALRHSLKRSKNPNNNNNHFSWWNEIMNKIRTSNFETSYRFLDELTEKGSQTVIPKASKEILDEKKNKYGQTMLNEATTKGNLKLIKALIECGVNIETKDSYGYTPLINAAEKGFLDIVKYYLSIGANIEARNNSGSTALIAAVYNDHLDVVKYLIFAGANIEARDNDGYTSLIVASFCDKIDIVKYLISVGANKEAKKNNGLTSLIAAAYNGNIEVVEYLIKEGANIEAKDNEGWTPLIAASFNDHLEVAQCLIKAGADKLAMDNNGITALSHAKVNVLKYLKTI</sequence>
<dbReference type="eggNOG" id="KOG0504">
    <property type="taxonomic scope" value="Eukaryota"/>
</dbReference>
<dbReference type="SMART" id="SM00248">
    <property type="entry name" value="ANK"/>
    <property type="match status" value="6"/>
</dbReference>
<accession>A2FAY2</accession>
<evidence type="ECO:0000256" key="3">
    <source>
        <dbReference type="PROSITE-ProRule" id="PRU00023"/>
    </source>
</evidence>
<evidence type="ECO:0000313" key="5">
    <source>
        <dbReference type="Proteomes" id="UP000001542"/>
    </source>
</evidence>
<dbReference type="Gene3D" id="1.25.40.20">
    <property type="entry name" value="Ankyrin repeat-containing domain"/>
    <property type="match status" value="2"/>
</dbReference>
<dbReference type="KEGG" id="tva:4755749"/>
<keyword evidence="1" id="KW-0677">Repeat</keyword>
<reference evidence="4" key="1">
    <citation type="submission" date="2006-10" db="EMBL/GenBank/DDBJ databases">
        <authorList>
            <person name="Amadeo P."/>
            <person name="Zhao Q."/>
            <person name="Wortman J."/>
            <person name="Fraser-Liggett C."/>
            <person name="Carlton J."/>
        </authorList>
    </citation>
    <scope>NUCLEOTIDE SEQUENCE</scope>
    <source>
        <strain evidence="4">G3</strain>
    </source>
</reference>
<feature type="repeat" description="ANK" evidence="3">
    <location>
        <begin position="471"/>
        <end position="503"/>
    </location>
</feature>
<dbReference type="InterPro" id="IPR036770">
    <property type="entry name" value="Ankyrin_rpt-contain_sf"/>
</dbReference>
<feature type="repeat" description="ANK" evidence="3">
    <location>
        <begin position="438"/>
        <end position="470"/>
    </location>
</feature>
<evidence type="ECO:0000256" key="1">
    <source>
        <dbReference type="ARBA" id="ARBA00022737"/>
    </source>
</evidence>
<evidence type="ECO:0000256" key="2">
    <source>
        <dbReference type="ARBA" id="ARBA00023043"/>
    </source>
</evidence>
<dbReference type="InterPro" id="IPR011333">
    <property type="entry name" value="SKP1/BTB/POZ_sf"/>
</dbReference>
<protein>
    <submittedName>
        <fullName evidence="4">Uncharacterized protein</fullName>
    </submittedName>
</protein>
<dbReference type="InParanoid" id="A2FAY2"/>
<dbReference type="Pfam" id="PF13606">
    <property type="entry name" value="Ank_3"/>
    <property type="match status" value="1"/>
</dbReference>
<dbReference type="VEuPathDB" id="TrichDB:TVAGG3_0888510"/>
<dbReference type="OrthoDB" id="10249694at2759"/>
<organism evidence="4 5">
    <name type="scientific">Trichomonas vaginalis (strain ATCC PRA-98 / G3)</name>
    <dbReference type="NCBI Taxonomy" id="412133"/>
    <lineage>
        <taxon>Eukaryota</taxon>
        <taxon>Metamonada</taxon>
        <taxon>Parabasalia</taxon>
        <taxon>Trichomonadida</taxon>
        <taxon>Trichomonadidae</taxon>
        <taxon>Trichomonas</taxon>
    </lineage>
</organism>
<feature type="repeat" description="ANK" evidence="3">
    <location>
        <begin position="339"/>
        <end position="371"/>
    </location>
</feature>
<dbReference type="EMBL" id="DS113694">
    <property type="protein sequence ID" value="EAX97959.1"/>
    <property type="molecule type" value="Genomic_DNA"/>
</dbReference>
<dbReference type="STRING" id="5722.A2FAY2"/>
<feature type="repeat" description="ANK" evidence="3">
    <location>
        <begin position="372"/>
        <end position="404"/>
    </location>
</feature>
<dbReference type="SMR" id="A2FAY2"/>
<feature type="repeat" description="ANK" evidence="3">
    <location>
        <begin position="405"/>
        <end position="437"/>
    </location>
</feature>
<dbReference type="VEuPathDB" id="TrichDB:TVAG_316240"/>
<dbReference type="Pfam" id="PF13637">
    <property type="entry name" value="Ank_4"/>
    <property type="match status" value="1"/>
</dbReference>
<dbReference type="Pfam" id="PF12796">
    <property type="entry name" value="Ank_2"/>
    <property type="match status" value="1"/>
</dbReference>
<dbReference type="PROSITE" id="PS50297">
    <property type="entry name" value="ANK_REP_REGION"/>
    <property type="match status" value="6"/>
</dbReference>
<reference evidence="4" key="2">
    <citation type="journal article" date="2007" name="Science">
        <title>Draft genome sequence of the sexually transmitted pathogen Trichomonas vaginalis.</title>
        <authorList>
            <person name="Carlton J.M."/>
            <person name="Hirt R.P."/>
            <person name="Silva J.C."/>
            <person name="Delcher A.L."/>
            <person name="Schatz M."/>
            <person name="Zhao Q."/>
            <person name="Wortman J.R."/>
            <person name="Bidwell S.L."/>
            <person name="Alsmark U.C.M."/>
            <person name="Besteiro S."/>
            <person name="Sicheritz-Ponten T."/>
            <person name="Noel C.J."/>
            <person name="Dacks J.B."/>
            <person name="Foster P.G."/>
            <person name="Simillion C."/>
            <person name="Van de Peer Y."/>
            <person name="Miranda-Saavedra D."/>
            <person name="Barton G.J."/>
            <person name="Westrop G.D."/>
            <person name="Mueller S."/>
            <person name="Dessi D."/>
            <person name="Fiori P.L."/>
            <person name="Ren Q."/>
            <person name="Paulsen I."/>
            <person name="Zhang H."/>
            <person name="Bastida-Corcuera F.D."/>
            <person name="Simoes-Barbosa A."/>
            <person name="Brown M.T."/>
            <person name="Hayes R.D."/>
            <person name="Mukherjee M."/>
            <person name="Okumura C.Y."/>
            <person name="Schneider R."/>
            <person name="Smith A.J."/>
            <person name="Vanacova S."/>
            <person name="Villalvazo M."/>
            <person name="Haas B.J."/>
            <person name="Pertea M."/>
            <person name="Feldblyum T.V."/>
            <person name="Utterback T.R."/>
            <person name="Shu C.L."/>
            <person name="Osoegawa K."/>
            <person name="de Jong P.J."/>
            <person name="Hrdy I."/>
            <person name="Horvathova L."/>
            <person name="Zubacova Z."/>
            <person name="Dolezal P."/>
            <person name="Malik S.B."/>
            <person name="Logsdon J.M. Jr."/>
            <person name="Henze K."/>
            <person name="Gupta A."/>
            <person name="Wang C.C."/>
            <person name="Dunne R.L."/>
            <person name="Upcroft J.A."/>
            <person name="Upcroft P."/>
            <person name="White O."/>
            <person name="Salzberg S.L."/>
            <person name="Tang P."/>
            <person name="Chiu C.-H."/>
            <person name="Lee Y.-S."/>
            <person name="Embley T.M."/>
            <person name="Coombs G.H."/>
            <person name="Mottram J.C."/>
            <person name="Tachezy J."/>
            <person name="Fraser-Liggett C.M."/>
            <person name="Johnson P.J."/>
        </authorList>
    </citation>
    <scope>NUCLEOTIDE SEQUENCE [LARGE SCALE GENOMIC DNA]</scope>
    <source>
        <strain evidence="4">G3</strain>
    </source>
</reference>
<keyword evidence="2 3" id="KW-0040">ANK repeat</keyword>
<gene>
    <name evidence="4" type="ORF">TVAG_316240</name>
</gene>
<name>A2FAY2_TRIV3</name>
<dbReference type="PROSITE" id="PS50088">
    <property type="entry name" value="ANK_REPEAT"/>
    <property type="match status" value="6"/>
</dbReference>